<keyword evidence="1" id="KW-0863">Zinc-finger</keyword>
<protein>
    <submittedName>
        <fullName evidence="4">Reverse transcriptase domain-containing protein</fullName>
    </submittedName>
</protein>
<comment type="caution">
    <text evidence="4">The sequence shown here is derived from an EMBL/GenBank/DDBJ whole genome shotgun (WGS) entry which is preliminary data.</text>
</comment>
<gene>
    <name evidence="4" type="ORF">Tco_0681576</name>
</gene>
<feature type="compositionally biased region" description="Low complexity" evidence="2">
    <location>
        <begin position="220"/>
        <end position="230"/>
    </location>
</feature>
<dbReference type="PROSITE" id="PS50158">
    <property type="entry name" value="ZF_CCHC"/>
    <property type="match status" value="1"/>
</dbReference>
<accession>A0ABQ4XPL8</accession>
<dbReference type="EMBL" id="BQNB010009688">
    <property type="protein sequence ID" value="GJS67012.1"/>
    <property type="molecule type" value="Genomic_DNA"/>
</dbReference>
<dbReference type="GO" id="GO:0003964">
    <property type="term" value="F:RNA-directed DNA polymerase activity"/>
    <property type="evidence" value="ECO:0007669"/>
    <property type="project" value="UniProtKB-KW"/>
</dbReference>
<reference evidence="4" key="1">
    <citation type="journal article" date="2022" name="Int. J. Mol. Sci.">
        <title>Draft Genome of Tanacetum Coccineum: Genomic Comparison of Closely Related Tanacetum-Family Plants.</title>
        <authorList>
            <person name="Yamashiro T."/>
            <person name="Shiraishi A."/>
            <person name="Nakayama K."/>
            <person name="Satake H."/>
        </authorList>
    </citation>
    <scope>NUCLEOTIDE SEQUENCE</scope>
</reference>
<dbReference type="InterPro" id="IPR001878">
    <property type="entry name" value="Znf_CCHC"/>
</dbReference>
<keyword evidence="4" id="KW-0548">Nucleotidyltransferase</keyword>
<evidence type="ECO:0000259" key="3">
    <source>
        <dbReference type="PROSITE" id="PS50158"/>
    </source>
</evidence>
<organism evidence="4 5">
    <name type="scientific">Tanacetum coccineum</name>
    <dbReference type="NCBI Taxonomy" id="301880"/>
    <lineage>
        <taxon>Eukaryota</taxon>
        <taxon>Viridiplantae</taxon>
        <taxon>Streptophyta</taxon>
        <taxon>Embryophyta</taxon>
        <taxon>Tracheophyta</taxon>
        <taxon>Spermatophyta</taxon>
        <taxon>Magnoliopsida</taxon>
        <taxon>eudicotyledons</taxon>
        <taxon>Gunneridae</taxon>
        <taxon>Pentapetalae</taxon>
        <taxon>asterids</taxon>
        <taxon>campanulids</taxon>
        <taxon>Asterales</taxon>
        <taxon>Asteraceae</taxon>
        <taxon>Asteroideae</taxon>
        <taxon>Anthemideae</taxon>
        <taxon>Anthemidinae</taxon>
        <taxon>Tanacetum</taxon>
    </lineage>
</organism>
<evidence type="ECO:0000313" key="4">
    <source>
        <dbReference type="EMBL" id="GJS67012.1"/>
    </source>
</evidence>
<sequence>MPKSAWTEKDQINKLLKERRWLGIGIQIHVSSKNWRDLPRDIHFDTCRVLRILKDGGEALKLRNFKKDATLKLSKSTNQEWYEHVGLEVTRSQDDKVTDSETRLCLVDDLIVLKITSPLTRNLGSCVEHQWNSHVKTVGHDAAYGMPWKTLKKMMTDEYYPRGEFKKLDIELWNLKVKESDEVEKMQLSLPLNLIDQKIRTFADRQAENKRKLDDNSRSNQNQQQQFKKQNVSRAYTDGPGEKKVYGGSKPLCPKCNNHHDGQCAPKCNNCKRAGHLARDCRSPAAAANNQRALVANQRVVTCFEWSGGATTRAYALGNSGKNSDANVLTGTFLLNNRYASILFPEDLPGIPPTRQVEFQIDLIPSAAPVARVIR</sequence>
<feature type="compositionally biased region" description="Basic and acidic residues" evidence="2">
    <location>
        <begin position="206"/>
        <end position="217"/>
    </location>
</feature>
<name>A0ABQ4XPL8_9ASTR</name>
<evidence type="ECO:0000256" key="2">
    <source>
        <dbReference type="SAM" id="MobiDB-lite"/>
    </source>
</evidence>
<dbReference type="Pfam" id="PF00098">
    <property type="entry name" value="zf-CCHC"/>
    <property type="match status" value="1"/>
</dbReference>
<reference evidence="4" key="2">
    <citation type="submission" date="2022-01" db="EMBL/GenBank/DDBJ databases">
        <authorList>
            <person name="Yamashiro T."/>
            <person name="Shiraishi A."/>
            <person name="Satake H."/>
            <person name="Nakayama K."/>
        </authorList>
    </citation>
    <scope>NUCLEOTIDE SEQUENCE</scope>
</reference>
<evidence type="ECO:0000256" key="1">
    <source>
        <dbReference type="PROSITE-ProRule" id="PRU00047"/>
    </source>
</evidence>
<dbReference type="SMART" id="SM00343">
    <property type="entry name" value="ZnF_C2HC"/>
    <property type="match status" value="1"/>
</dbReference>
<keyword evidence="4" id="KW-0808">Transferase</keyword>
<evidence type="ECO:0000313" key="5">
    <source>
        <dbReference type="Proteomes" id="UP001151760"/>
    </source>
</evidence>
<proteinExistence type="predicted"/>
<feature type="region of interest" description="Disordered" evidence="2">
    <location>
        <begin position="206"/>
        <end position="243"/>
    </location>
</feature>
<keyword evidence="1" id="KW-0479">Metal-binding</keyword>
<keyword evidence="5" id="KW-1185">Reference proteome</keyword>
<feature type="domain" description="CCHC-type" evidence="3">
    <location>
        <begin position="267"/>
        <end position="283"/>
    </location>
</feature>
<keyword evidence="1" id="KW-0862">Zinc</keyword>
<keyword evidence="4" id="KW-0695">RNA-directed DNA polymerase</keyword>
<dbReference type="Proteomes" id="UP001151760">
    <property type="component" value="Unassembled WGS sequence"/>
</dbReference>